<dbReference type="InterPro" id="IPR056884">
    <property type="entry name" value="NPHP3-like_N"/>
</dbReference>
<evidence type="ECO:0000256" key="6">
    <source>
        <dbReference type="SAM" id="MobiDB-lite"/>
    </source>
</evidence>
<comment type="subcellular location">
    <subcellularLocation>
        <location evidence="1">Membrane</location>
        <topology evidence="1">Multi-pass membrane protein</topology>
    </subcellularLocation>
</comment>
<evidence type="ECO:0000256" key="2">
    <source>
        <dbReference type="ARBA" id="ARBA00022692"/>
    </source>
</evidence>
<dbReference type="Gene3D" id="1.20.58.340">
    <property type="entry name" value="Magnesium transport protein CorA, transmembrane region"/>
    <property type="match status" value="1"/>
</dbReference>
<feature type="compositionally biased region" description="Basic and acidic residues" evidence="6">
    <location>
        <begin position="1155"/>
        <end position="1170"/>
    </location>
</feature>
<dbReference type="Proteomes" id="UP000245956">
    <property type="component" value="Unassembled WGS sequence"/>
</dbReference>
<evidence type="ECO:0000256" key="3">
    <source>
        <dbReference type="ARBA" id="ARBA00022737"/>
    </source>
</evidence>
<dbReference type="InterPro" id="IPR027417">
    <property type="entry name" value="P-loop_NTPase"/>
</dbReference>
<evidence type="ECO:0000256" key="1">
    <source>
        <dbReference type="ARBA" id="ARBA00004141"/>
    </source>
</evidence>
<feature type="region of interest" description="Disordered" evidence="6">
    <location>
        <begin position="2100"/>
        <end position="2132"/>
    </location>
</feature>
<feature type="domain" description="DUF7791" evidence="9">
    <location>
        <begin position="589"/>
        <end position="721"/>
    </location>
</feature>
<sequence length="2473" mass="276857">MAAGSDPLTAGAGAGSSTAAAATATWLRAAVELYRLLASVHYDETHEAAHASPIADIYVYALQERLLGATSQLPQAASGDADDDLTRACCKVGAELCLKLERLNASSHIVDGHIGGAQLRDEWCVEDVDALGARLEHLVGQSPDDIPFKVTTRDRDDAKTTERSLSRDLPPALHKEANPGDTSSNPSASNTKASNNGQKDLSHLPAAVVEAMKKPRPVPASLLYDFILESLAYKSMHDREEEVVQAHRKTFEWVFTDDANRSSSSITTGAKSGLSTWFAQDTLGPIYWITGKPGSGKSTFMRFLFHHKRTARNLQDWAAGSVVQTAGFFFWTSGSREQRSQTGLLRSLLHQLLSNNMGLIPSTFPMLWDRLRGMSTKERILLTLDWSVEELMNAFHLLLDGALPAKKICLFIDGLDEFDGDHETIISFFRDLGRGKHSGSIKMCLSSRPWAVFEEAFGHSVPHLRLQDLTYDDMHRYTRDRLRESAAIQNCFGNDVDVEKTFVKEAVDRADGVFLWVRLAANEMVYRLTTSDNSSDLYDMLRQLPSELDNLFAKLLFEDQTSAELSETAVIFELMCARELVADFVRDDSANSLTVWELAFALREEDDELAIRLAIEEASDDVIRDRCIDTVQAITTRFANLLDLHSPGRQGNPLIPRSHNPNQLARDTRRLPAQRVTYIHRTVRDWLMDGAGVRAHLAAHLPAGRFDAHLRLLRSYVLRLKQPLEEIEIHRRLDDWWPEIALAMTHARYVAADPKRLQREFVNELNATLSGLWRRKPQDPYDHWARNAFGSYEVRMKAAPIWQPFLCLAVKFGLTAYVAQELEARLGHRSQEDHDDDEDDTDSRLERADATPLLSYATEFLCSRNKTIFPLSDPALIAVLLHHETRSNKNLVNPGVNHPYKDFMTRTPATPWLALLRHLRDARRRGWIERYDTDPNGVERWARIVRMFIEVGGAEPAAVVVRDSWDPEISALGVLELLDETYGAVEVKELRELLAGRLGVVAKKEHNRCTAAPDRLHQPKKHAPEPLIGVPRAQPMPSNGRDMNPHHHASGFCSGREITSPALFLHEVFSRLEVNANRDLKPATWAASAPAQHSGMSDRGPRRKAIRFKAPSVGDISSNERASSGSASGYSQWTDEEYSSNGDESDSDAESDSGSENHSEYDELSDRLSDEQFDPSTATDEEYSYVPPRQRGPDLARQVTRGHVHVPPPMPPRPPFRRSHSPQYYDHRGRPLDFSRRHYGAYVKPFRVEDPSSSLSAVVSLRGMSTRPRMPGAHQPAARSWEAAKSTLPTDGKTDCLTIREVNHYADEAGDSLITLVCYNTASATKKESVQTRWMHLHQDPNMADFEDLIDSCPHADPTLRTVALALLRDRRHSTNSQPFQGELGSRDFITRYDHRDHRGQWSTESVVFISVPFFTRKTRAWLNSAETTPTSATPVRYHVHPDHDFAAADAQIASGGSLMSGGDTTSEVCVAYLWCLLLGPDIIVTCGDIELKDLLGSSMTVEMKSRGTRRPCAIRITDSDSRYFHLVIDPPLSYFEFMECVVNKVRLFADGSHVKGFKLFTEDDEELTPETWLGLMQREELDSLSLVLHRREGFNYTSESDASSDESSSLKSYEKYEREVGRARGPVVVVAPNARHSSRAGSGARRSPSLVVNDTQSLPGARSRVFQATIESDDSEPETTRSISERASSRRDNLRKPSMGSSRSSNLQKSTASSQAQNQRVRKVGFASDTILPSYSTSTGSTACANGGSDDVVPLIIHPFFTWNVVHKRDGGGGNLPSHIQIYRLLNRVDKAMSRKRPTAHRYVYQRGFECGLSELGYRHPYLADIFRGADNATNTHRTAEITNASSGGNSGQHARSDASGLPFQNATDTLLWETVVEQYFRPLVTLSLDIGKGFVPAELEVVHRCWKKLWGAIDRILRCVEMHYKQAHAQGAYRVSERLYTASPYCGSWDDDTKGFILECQACKEVTQYQTVKQVLDHLHERHTQCQDCGKPARLFDDPCTVWVEGTMEVHDRTVQKSVSRTLRKLNLFILYLEDIQRCISELQRSVQHVDAPGARKQGEKKLPLLPSTLVRGFEELLLSYITLAHVLSRSTAGCEIGEAPGTTKPPKARRPKGVVGDSRDTRSSRTYGSSYVPSSYAAKGYGAAQSTTGTFEIPQIHRQSMAQAKLRFKHARRDLILLSTTTSQAGSVSLTAVGAEYILGVVLAGLNTHMDGKKEDLLSMYSRQLVRVANQAARRPQRRHFMELHALETNVVAVERVFRLHAHLLGNYGRILDPMSYRVTTKARQALYEVEANFLSDEAKRLVSRSRLAEGLLNRLDFFQQRIKQQIEVLEEGHGKAIRVFTFVTAFFLPLSFVTSFLGMNTTDIRDTDLDQSIFWKVAIPTTILILTLAFLYGYKWDSIHDSLSNTWETAQQKRAQRRARHRAERDGGGGGDGSRASRWSFSGTRLGQRGERGARSGEKDAYGLNGLPV</sequence>
<feature type="compositionally biased region" description="Polar residues" evidence="6">
    <location>
        <begin position="180"/>
        <end position="199"/>
    </location>
</feature>
<dbReference type="Pfam" id="PF25053">
    <property type="entry name" value="DUF7791"/>
    <property type="match status" value="1"/>
</dbReference>
<comment type="caution">
    <text evidence="10">The sequence shown here is derived from an EMBL/GenBank/DDBJ whole genome shotgun (WGS) entry which is preliminary data.</text>
</comment>
<keyword evidence="4 7" id="KW-1133">Transmembrane helix</keyword>
<feature type="region of interest" description="Disordered" evidence="6">
    <location>
        <begin position="143"/>
        <end position="201"/>
    </location>
</feature>
<feature type="transmembrane region" description="Helical" evidence="7">
    <location>
        <begin position="2377"/>
        <end position="2398"/>
    </location>
</feature>
<dbReference type="InterPro" id="IPR045863">
    <property type="entry name" value="CorA_TM1_TM2"/>
</dbReference>
<dbReference type="Gene3D" id="3.40.50.300">
    <property type="entry name" value="P-loop containing nucleotide triphosphate hydrolases"/>
    <property type="match status" value="1"/>
</dbReference>
<dbReference type="GO" id="GO:0046873">
    <property type="term" value="F:metal ion transmembrane transporter activity"/>
    <property type="evidence" value="ECO:0007669"/>
    <property type="project" value="InterPro"/>
</dbReference>
<dbReference type="PANTHER" id="PTHR10039:SF5">
    <property type="entry name" value="NACHT DOMAIN-CONTAINING PROTEIN"/>
    <property type="match status" value="1"/>
</dbReference>
<organism evidence="10 11">
    <name type="scientific">Purpureocillium lilacinum</name>
    <name type="common">Paecilomyces lilacinus</name>
    <dbReference type="NCBI Taxonomy" id="33203"/>
    <lineage>
        <taxon>Eukaryota</taxon>
        <taxon>Fungi</taxon>
        <taxon>Dikarya</taxon>
        <taxon>Ascomycota</taxon>
        <taxon>Pezizomycotina</taxon>
        <taxon>Sordariomycetes</taxon>
        <taxon>Hypocreomycetidae</taxon>
        <taxon>Hypocreales</taxon>
        <taxon>Ophiocordycipitaceae</taxon>
        <taxon>Purpureocillium</taxon>
    </lineage>
</organism>
<protein>
    <submittedName>
        <fullName evidence="10">Uncharacterized protein</fullName>
    </submittedName>
</protein>
<dbReference type="PANTHER" id="PTHR10039">
    <property type="entry name" value="AMELOGENIN"/>
    <property type="match status" value="1"/>
</dbReference>
<evidence type="ECO:0000313" key="10">
    <source>
        <dbReference type="EMBL" id="PWI67790.1"/>
    </source>
</evidence>
<dbReference type="InterPro" id="IPR002523">
    <property type="entry name" value="MgTranspt_CorA/ZnTranspt_ZntB"/>
</dbReference>
<dbReference type="SUPFAM" id="SSF52540">
    <property type="entry name" value="P-loop containing nucleoside triphosphate hydrolases"/>
    <property type="match status" value="1"/>
</dbReference>
<evidence type="ECO:0000259" key="9">
    <source>
        <dbReference type="Pfam" id="PF25053"/>
    </source>
</evidence>
<feature type="compositionally biased region" description="Low complexity" evidence="6">
    <location>
        <begin position="1628"/>
        <end position="1648"/>
    </location>
</feature>
<reference evidence="10 11" key="1">
    <citation type="journal article" date="2016" name="Front. Microbiol.">
        <title>Genome and transcriptome sequences reveal the specific parasitism of the nematophagous Purpureocillium lilacinum 36-1.</title>
        <authorList>
            <person name="Xie J."/>
            <person name="Li S."/>
            <person name="Mo C."/>
            <person name="Xiao X."/>
            <person name="Peng D."/>
            <person name="Wang G."/>
            <person name="Xiao Y."/>
        </authorList>
    </citation>
    <scope>NUCLEOTIDE SEQUENCE [LARGE SCALE GENOMIC DNA]</scope>
    <source>
        <strain evidence="10 11">36-1</strain>
    </source>
</reference>
<name>A0A2U3DZV4_PURLI</name>
<feature type="transmembrane region" description="Helical" evidence="7">
    <location>
        <begin position="2343"/>
        <end position="2365"/>
    </location>
</feature>
<feature type="compositionally biased region" description="Basic and acidic residues" evidence="6">
    <location>
        <begin position="151"/>
        <end position="166"/>
    </location>
</feature>
<dbReference type="SUPFAM" id="SSF144083">
    <property type="entry name" value="Magnesium transport protein CorA, transmembrane region"/>
    <property type="match status" value="1"/>
</dbReference>
<dbReference type="EMBL" id="LCWV01000017">
    <property type="protein sequence ID" value="PWI67790.1"/>
    <property type="molecule type" value="Genomic_DNA"/>
</dbReference>
<keyword evidence="5 7" id="KW-0472">Membrane</keyword>
<feature type="domain" description="Nephrocystin 3-like N-terminal" evidence="8">
    <location>
        <begin position="275"/>
        <end position="448"/>
    </location>
</feature>
<dbReference type="Pfam" id="PF24883">
    <property type="entry name" value="NPHP3_N"/>
    <property type="match status" value="1"/>
</dbReference>
<feature type="region of interest" description="Disordered" evidence="6">
    <location>
        <begin position="1108"/>
        <end position="1193"/>
    </location>
</feature>
<dbReference type="Pfam" id="PF01544">
    <property type="entry name" value="CorA"/>
    <property type="match status" value="1"/>
</dbReference>
<proteinExistence type="predicted"/>
<feature type="compositionally biased region" description="Acidic residues" evidence="6">
    <location>
        <begin position="1134"/>
        <end position="1153"/>
    </location>
</feature>
<evidence type="ECO:0000313" key="11">
    <source>
        <dbReference type="Proteomes" id="UP000245956"/>
    </source>
</evidence>
<evidence type="ECO:0000256" key="7">
    <source>
        <dbReference type="SAM" id="Phobius"/>
    </source>
</evidence>
<dbReference type="InterPro" id="IPR056693">
    <property type="entry name" value="DUF7791"/>
</dbReference>
<dbReference type="GO" id="GO:0016020">
    <property type="term" value="C:membrane"/>
    <property type="evidence" value="ECO:0007669"/>
    <property type="project" value="UniProtKB-SubCell"/>
</dbReference>
<evidence type="ECO:0000256" key="4">
    <source>
        <dbReference type="ARBA" id="ARBA00022989"/>
    </source>
</evidence>
<feature type="region of interest" description="Disordered" evidence="6">
    <location>
        <begin position="2414"/>
        <end position="2473"/>
    </location>
</feature>
<feature type="region of interest" description="Disordered" evidence="6">
    <location>
        <begin position="1628"/>
        <end position="1722"/>
    </location>
</feature>
<evidence type="ECO:0000259" key="8">
    <source>
        <dbReference type="Pfam" id="PF24883"/>
    </source>
</evidence>
<feature type="compositionally biased region" description="Polar residues" evidence="6">
    <location>
        <begin position="1700"/>
        <end position="1720"/>
    </location>
</feature>
<feature type="compositionally biased region" description="Basic and acidic residues" evidence="6">
    <location>
        <begin position="2452"/>
        <end position="2465"/>
    </location>
</feature>
<keyword evidence="2 7" id="KW-0812">Transmembrane</keyword>
<evidence type="ECO:0000256" key="5">
    <source>
        <dbReference type="ARBA" id="ARBA00023136"/>
    </source>
</evidence>
<keyword evidence="3" id="KW-0677">Repeat</keyword>
<gene>
    <name evidence="10" type="ORF">PCL_02711</name>
</gene>
<accession>A0A2U3DZV4</accession>
<feature type="compositionally biased region" description="Basic and acidic residues" evidence="6">
    <location>
        <begin position="1684"/>
        <end position="1696"/>
    </location>
</feature>